<dbReference type="KEGG" id="smiz:4412673_03765"/>
<name>A0AAJ4XEQ0_9SPHI</name>
<evidence type="ECO:0000313" key="1">
    <source>
        <dbReference type="EMBL" id="SNV62058.1"/>
    </source>
</evidence>
<dbReference type="RefSeq" id="WP_093099387.1">
    <property type="nucleotide sequence ID" value="NZ_DAMBSL010000001.1"/>
</dbReference>
<reference evidence="1 2" key="1">
    <citation type="submission" date="2017-06" db="EMBL/GenBank/DDBJ databases">
        <authorList>
            <consortium name="Pathogen Informatics"/>
        </authorList>
    </citation>
    <scope>NUCLEOTIDE SEQUENCE [LARGE SCALE GENOMIC DNA]</scope>
    <source>
        <strain evidence="1 2">NCTC12149</strain>
    </source>
</reference>
<dbReference type="Proteomes" id="UP000215355">
    <property type="component" value="Chromosome 1"/>
</dbReference>
<dbReference type="EMBL" id="LT906468">
    <property type="protein sequence ID" value="SNV62058.1"/>
    <property type="molecule type" value="Genomic_DNA"/>
</dbReference>
<protein>
    <submittedName>
        <fullName evidence="1">Uncharacterized protein</fullName>
    </submittedName>
</protein>
<gene>
    <name evidence="1" type="ORF">SAMEA4412673_03765</name>
</gene>
<accession>A0AAJ4XEQ0</accession>
<sequence>MTRNDYIYDKLEPVLKTLFDTYHINHSFADASVHINEGWPIGTDVYIISGFFKSDLYIHKMYVVKEAINMVIDRQIEKVTERIKNDIYNRNKLGLQ</sequence>
<dbReference type="AlphaFoldDB" id="A0AAJ4XEQ0"/>
<organism evidence="1 2">
    <name type="scientific">Sphingobacterium mizutaii</name>
    <dbReference type="NCBI Taxonomy" id="1010"/>
    <lineage>
        <taxon>Bacteria</taxon>
        <taxon>Pseudomonadati</taxon>
        <taxon>Bacteroidota</taxon>
        <taxon>Sphingobacteriia</taxon>
        <taxon>Sphingobacteriales</taxon>
        <taxon>Sphingobacteriaceae</taxon>
        <taxon>Sphingobacterium</taxon>
    </lineage>
</organism>
<proteinExistence type="predicted"/>
<evidence type="ECO:0000313" key="2">
    <source>
        <dbReference type="Proteomes" id="UP000215355"/>
    </source>
</evidence>